<feature type="transmembrane region" description="Helical" evidence="6">
    <location>
        <begin position="115"/>
        <end position="136"/>
    </location>
</feature>
<evidence type="ECO:0000256" key="6">
    <source>
        <dbReference type="SAM" id="Phobius"/>
    </source>
</evidence>
<dbReference type="PANTHER" id="PTHR33510:SF5">
    <property type="entry name" value="PROTEIN TIC 20-II, CHLOROPLASTIC"/>
    <property type="match status" value="1"/>
</dbReference>
<dbReference type="RefSeq" id="WP_127052390.1">
    <property type="nucleotide sequence ID" value="NZ_RSCM01000002.1"/>
</dbReference>
<keyword evidence="3 6" id="KW-0812">Transmembrane</keyword>
<dbReference type="EMBL" id="RSCM01000002">
    <property type="protein sequence ID" value="RUS98795.1"/>
    <property type="molecule type" value="Genomic_DNA"/>
</dbReference>
<comment type="caution">
    <text evidence="7">The sequence shown here is derived from an EMBL/GenBank/DDBJ whole genome shotgun (WGS) entry which is preliminary data.</text>
</comment>
<organism evidence="7 8">
    <name type="scientific">Trichormus variabilis SAG 1403-4b</name>
    <dbReference type="NCBI Taxonomy" id="447716"/>
    <lineage>
        <taxon>Bacteria</taxon>
        <taxon>Bacillati</taxon>
        <taxon>Cyanobacteriota</taxon>
        <taxon>Cyanophyceae</taxon>
        <taxon>Nostocales</taxon>
        <taxon>Nostocaceae</taxon>
        <taxon>Trichormus</taxon>
    </lineage>
</organism>
<evidence type="ECO:0000256" key="5">
    <source>
        <dbReference type="ARBA" id="ARBA00023136"/>
    </source>
</evidence>
<name>A0A433UY58_ANAVA</name>
<comment type="similarity">
    <text evidence="2">Belongs to the Tic20 family.</text>
</comment>
<accession>A0A433UY58</accession>
<feature type="transmembrane region" description="Helical" evidence="6">
    <location>
        <begin position="12"/>
        <end position="33"/>
    </location>
</feature>
<keyword evidence="8" id="KW-1185">Reference proteome</keyword>
<protein>
    <recommendedName>
        <fullName evidence="9">Tic20 family protein</fullName>
    </recommendedName>
</protein>
<reference evidence="7 8" key="1">
    <citation type="journal article" date="2019" name="Genome Biol. Evol.">
        <title>Day and night: Metabolic profiles and evolutionary relationships of six axenic non-marine cyanobacteria.</title>
        <authorList>
            <person name="Will S.E."/>
            <person name="Henke P."/>
            <person name="Boedeker C."/>
            <person name="Huang S."/>
            <person name="Brinkmann H."/>
            <person name="Rohde M."/>
            <person name="Jarek M."/>
            <person name="Friedl T."/>
            <person name="Seufert S."/>
            <person name="Schumacher M."/>
            <person name="Overmann J."/>
            <person name="Neumann-Schaal M."/>
            <person name="Petersen J."/>
        </authorList>
    </citation>
    <scope>NUCLEOTIDE SEQUENCE [LARGE SCALE GENOMIC DNA]</scope>
    <source>
        <strain evidence="7 8">SAG 1403-4b</strain>
    </source>
</reference>
<dbReference type="Proteomes" id="UP000276103">
    <property type="component" value="Unassembled WGS sequence"/>
</dbReference>
<evidence type="ECO:0008006" key="9">
    <source>
        <dbReference type="Google" id="ProtNLM"/>
    </source>
</evidence>
<proteinExistence type="inferred from homology"/>
<dbReference type="PANTHER" id="PTHR33510">
    <property type="entry name" value="PROTEIN TIC 20-II, CHLOROPLASTIC"/>
    <property type="match status" value="1"/>
</dbReference>
<evidence type="ECO:0000256" key="2">
    <source>
        <dbReference type="ARBA" id="ARBA00009596"/>
    </source>
</evidence>
<dbReference type="AlphaFoldDB" id="A0A433UY58"/>
<sequence>MSWRGSTTVPDRIFASLPYLLPLIEVFAFGQFLLKDFPFLGIIFLPLLPLLRIYYGVRYAGLIIFFALWLLVVRNEKISHFIRFNTMQAIILDIVIFLCSIVTDMVRLFPGSGFAMQTLYTTIFMGIVAAVAYSVFQSLMGRYAEIPAISDAVHMQVR</sequence>
<dbReference type="GO" id="GO:0016020">
    <property type="term" value="C:membrane"/>
    <property type="evidence" value="ECO:0007669"/>
    <property type="project" value="UniProtKB-SubCell"/>
</dbReference>
<dbReference type="OrthoDB" id="558786at2"/>
<keyword evidence="5 6" id="KW-0472">Membrane</keyword>
<evidence type="ECO:0000313" key="7">
    <source>
        <dbReference type="EMBL" id="RUS98795.1"/>
    </source>
</evidence>
<gene>
    <name evidence="7" type="ORF">DSM107003_08140</name>
</gene>
<feature type="transmembrane region" description="Helical" evidence="6">
    <location>
        <begin position="84"/>
        <end position="103"/>
    </location>
</feature>
<evidence type="ECO:0000313" key="8">
    <source>
        <dbReference type="Proteomes" id="UP000276103"/>
    </source>
</evidence>
<evidence type="ECO:0000256" key="3">
    <source>
        <dbReference type="ARBA" id="ARBA00022692"/>
    </source>
</evidence>
<comment type="subcellular location">
    <subcellularLocation>
        <location evidence="1">Membrane</location>
        <topology evidence="1">Multi-pass membrane protein</topology>
    </subcellularLocation>
</comment>
<keyword evidence="4 6" id="KW-1133">Transmembrane helix</keyword>
<dbReference type="Pfam" id="PF16166">
    <property type="entry name" value="TIC20"/>
    <property type="match status" value="1"/>
</dbReference>
<dbReference type="InterPro" id="IPR005691">
    <property type="entry name" value="Tic20"/>
</dbReference>
<evidence type="ECO:0000256" key="4">
    <source>
        <dbReference type="ARBA" id="ARBA00022989"/>
    </source>
</evidence>
<feature type="transmembrane region" description="Helical" evidence="6">
    <location>
        <begin position="53"/>
        <end position="72"/>
    </location>
</feature>
<evidence type="ECO:0000256" key="1">
    <source>
        <dbReference type="ARBA" id="ARBA00004141"/>
    </source>
</evidence>